<dbReference type="InterPro" id="IPR046867">
    <property type="entry name" value="AldOxase/xan_DH_MoCoBD2"/>
</dbReference>
<organism evidence="4 5">
    <name type="scientific">Alkaliphilus metalliredigens (strain QYMF)</name>
    <dbReference type="NCBI Taxonomy" id="293826"/>
    <lineage>
        <taxon>Bacteria</taxon>
        <taxon>Bacillati</taxon>
        <taxon>Bacillota</taxon>
        <taxon>Clostridia</taxon>
        <taxon>Peptostreptococcales</taxon>
        <taxon>Natronincolaceae</taxon>
        <taxon>Alkaliphilus</taxon>
    </lineage>
</organism>
<evidence type="ECO:0000256" key="2">
    <source>
        <dbReference type="ARBA" id="ARBA00023002"/>
    </source>
</evidence>
<dbReference type="InterPro" id="IPR000674">
    <property type="entry name" value="Ald_Oxase/Xan_DH_a/b"/>
</dbReference>
<dbReference type="EC" id="1.17.1.4" evidence="4"/>
<dbReference type="InterPro" id="IPR036856">
    <property type="entry name" value="Ald_Oxase/Xan_DH_a/b_sf"/>
</dbReference>
<protein>
    <submittedName>
        <fullName evidence="4">Xanthine dehydrogenase</fullName>
        <ecNumber evidence="4">1.17.1.4</ecNumber>
    </submittedName>
</protein>
<dbReference type="Pfam" id="PF01315">
    <property type="entry name" value="Ald_Xan_dh_C"/>
    <property type="match status" value="1"/>
</dbReference>
<dbReference type="AlphaFoldDB" id="A6TKW6"/>
<dbReference type="Gene3D" id="3.30.365.10">
    <property type="entry name" value="Aldehyde oxidase/xanthine dehydrogenase, molybdopterin binding domain"/>
    <property type="match status" value="4"/>
</dbReference>
<dbReference type="STRING" id="293826.Amet_0607"/>
<feature type="domain" description="Aldehyde oxidase/xanthine dehydrogenase a/b hammerhead" evidence="3">
    <location>
        <begin position="18"/>
        <end position="130"/>
    </location>
</feature>
<dbReference type="HOGENOM" id="CLU_001681_2_1_9"/>
<gene>
    <name evidence="4" type="ordered locus">Amet_0607</name>
</gene>
<name>A6TKW6_ALKMQ</name>
<dbReference type="Pfam" id="PF02738">
    <property type="entry name" value="MoCoBD_1"/>
    <property type="match status" value="1"/>
</dbReference>
<dbReference type="GO" id="GO:0005506">
    <property type="term" value="F:iron ion binding"/>
    <property type="evidence" value="ECO:0007669"/>
    <property type="project" value="InterPro"/>
</dbReference>
<dbReference type="RefSeq" id="WP_011971742.1">
    <property type="nucleotide sequence ID" value="NC_009633.1"/>
</dbReference>
<keyword evidence="2 4" id="KW-0560">Oxidoreductase</keyword>
<keyword evidence="5" id="KW-1185">Reference proteome</keyword>
<evidence type="ECO:0000256" key="1">
    <source>
        <dbReference type="ARBA" id="ARBA00022505"/>
    </source>
</evidence>
<dbReference type="OrthoDB" id="9759099at2"/>
<dbReference type="InterPro" id="IPR008274">
    <property type="entry name" value="AldOxase/xan_DH_MoCoBD1"/>
</dbReference>
<evidence type="ECO:0000313" key="5">
    <source>
        <dbReference type="Proteomes" id="UP000001572"/>
    </source>
</evidence>
<dbReference type="GO" id="GO:0004854">
    <property type="term" value="F:xanthine dehydrogenase activity"/>
    <property type="evidence" value="ECO:0007669"/>
    <property type="project" value="UniProtKB-EC"/>
</dbReference>
<reference evidence="5" key="1">
    <citation type="journal article" date="2016" name="Genome Announc.">
        <title>Complete genome sequence of Alkaliphilus metalliredigens strain QYMF, an alkaliphilic and metal-reducing bacterium isolated from borax-contaminated leachate ponds.</title>
        <authorList>
            <person name="Hwang C."/>
            <person name="Copeland A."/>
            <person name="Lucas S."/>
            <person name="Lapidus A."/>
            <person name="Barry K."/>
            <person name="Detter J.C."/>
            <person name="Glavina Del Rio T."/>
            <person name="Hammon N."/>
            <person name="Israni S."/>
            <person name="Dalin E."/>
            <person name="Tice H."/>
            <person name="Pitluck S."/>
            <person name="Chertkov O."/>
            <person name="Brettin T."/>
            <person name="Bruce D."/>
            <person name="Han C."/>
            <person name="Schmutz J."/>
            <person name="Larimer F."/>
            <person name="Land M.L."/>
            <person name="Hauser L."/>
            <person name="Kyrpides N."/>
            <person name="Mikhailova N."/>
            <person name="Ye Q."/>
            <person name="Zhou J."/>
            <person name="Richardson P."/>
            <person name="Fields M.W."/>
        </authorList>
    </citation>
    <scope>NUCLEOTIDE SEQUENCE [LARGE SCALE GENOMIC DNA]</scope>
    <source>
        <strain evidence="5">QYMF</strain>
    </source>
</reference>
<evidence type="ECO:0000313" key="4">
    <source>
        <dbReference type="EMBL" id="ABR46834.1"/>
    </source>
</evidence>
<keyword evidence="1" id="KW-0500">Molybdenum</keyword>
<dbReference type="Gene3D" id="3.90.1170.50">
    <property type="entry name" value="Aldehyde oxidase/xanthine dehydrogenase, a/b hammerhead"/>
    <property type="match status" value="1"/>
</dbReference>
<dbReference type="PANTHER" id="PTHR11908:SF132">
    <property type="entry name" value="ALDEHYDE OXIDASE 1-RELATED"/>
    <property type="match status" value="1"/>
</dbReference>
<dbReference type="InterPro" id="IPR037165">
    <property type="entry name" value="AldOxase/xan_DH_Mopterin-bd_sf"/>
</dbReference>
<sequence length="764" mass="83574">MKIVNSSIPKIDGMSLVTGKPAYTDDLAPKDALVVKVLRSPHAFAKITDINTAIAEKVPGVACIFTYKNVIRKAFTRAGQCYPELAPYDKFLLDEYVRHVGDDVAIIAAKDEKTATKAMKLIKVKYDVLQPILNLEKAEESAPVHPEEDIYTNLEVGFDREKNTVAKVAFELGDLENALEESDVIIERTYRTQAQAQGMMESQASYSYLDNYNRLVVVSSTQIPFHVRRILAQALDIPASKIRVVKPRIGGGFGSKQTAQSEFYPALVTLKTGKPAKIVYSRREVFRGTNSRHAMTFTIKIGASQSGKIKAIDMNGLWDTGAYGEHALTTLGSAGKKVLTLYNKVDACRFSGKAFYTNHVPGGAFRGFGVTQGIFVLESAVNELAHELKMDPVKLREINMIKKGETTRLYNMVTKGAGDAPMYMDSCLLEECVTRGKQLIDWDHKYPRTERSATKVRGVGMAISQQGSGLPNIDMAAATLKLNDDGFFTLFLGASDIGTGSDTILTQIAAEALGVDMDKIVTYTSDTDLTPFDSGAYASSTTYTTGNAIIDAAEKMIQLIIATGAKYFETQEENILFDGTKITCQDSGEEITLASFSQKITYSMIHEQLSVTGSYVPKKAAPPYMAGFAEVEVDLETGKVEVIDFVGVVDCGTPINPNLARIQVEGGIVQGIGFALYEEVNYTKEGRLMNDTFMEYKMPTRRDIQNIQVELVAGYDETGPYGAKSIGEVVINTVAPAITDAIYNACGVRIKELPATPEKVLMQL</sequence>
<accession>A6TKW6</accession>
<dbReference type="SUPFAM" id="SSF54665">
    <property type="entry name" value="CO dehydrogenase molybdoprotein N-domain-like"/>
    <property type="match status" value="1"/>
</dbReference>
<dbReference type="InterPro" id="IPR016208">
    <property type="entry name" value="Ald_Oxase/xanthine_DH-like"/>
</dbReference>
<dbReference type="KEGG" id="amt:Amet_0607"/>
<proteinExistence type="predicted"/>
<dbReference type="PANTHER" id="PTHR11908">
    <property type="entry name" value="XANTHINE DEHYDROGENASE"/>
    <property type="match status" value="1"/>
</dbReference>
<dbReference type="EMBL" id="CP000724">
    <property type="protein sequence ID" value="ABR46834.1"/>
    <property type="molecule type" value="Genomic_DNA"/>
</dbReference>
<dbReference type="eggNOG" id="COG1529">
    <property type="taxonomic scope" value="Bacteria"/>
</dbReference>
<evidence type="ECO:0000259" key="3">
    <source>
        <dbReference type="SMART" id="SM01008"/>
    </source>
</evidence>
<dbReference type="SMART" id="SM01008">
    <property type="entry name" value="Ald_Xan_dh_C"/>
    <property type="match status" value="1"/>
</dbReference>
<dbReference type="Proteomes" id="UP000001572">
    <property type="component" value="Chromosome"/>
</dbReference>
<dbReference type="SUPFAM" id="SSF56003">
    <property type="entry name" value="Molybdenum cofactor-binding domain"/>
    <property type="match status" value="1"/>
</dbReference>
<dbReference type="Pfam" id="PF20256">
    <property type="entry name" value="MoCoBD_2"/>
    <property type="match status" value="1"/>
</dbReference>